<dbReference type="EMBL" id="QKWJ01000092">
    <property type="protein sequence ID" value="RDK05551.1"/>
    <property type="molecule type" value="Genomic_DNA"/>
</dbReference>
<dbReference type="Proteomes" id="UP000255165">
    <property type="component" value="Unassembled WGS sequence"/>
</dbReference>
<comment type="caution">
    <text evidence="1">The sequence shown here is derived from an EMBL/GenBank/DDBJ whole genome shotgun (WGS) entry which is preliminary data.</text>
</comment>
<evidence type="ECO:0000313" key="2">
    <source>
        <dbReference type="Proteomes" id="UP000255165"/>
    </source>
</evidence>
<gene>
    <name evidence="1" type="ORF">DN412_36465</name>
</gene>
<name>A0A370NIX5_9BURK</name>
<dbReference type="AlphaFoldDB" id="A0A370NIX5"/>
<protein>
    <submittedName>
        <fullName evidence="1">Uncharacterized protein</fullName>
    </submittedName>
</protein>
<sequence>MTAIRKWPARYTRAGAAGPGGIRAQAALPPGIEAQTAGMQMNDTLWCKDADMAMRAVTA</sequence>
<organism evidence="1 2">
    <name type="scientific">Cupriavidus lacunae</name>
    <dbReference type="NCBI Taxonomy" id="2666307"/>
    <lineage>
        <taxon>Bacteria</taxon>
        <taxon>Pseudomonadati</taxon>
        <taxon>Pseudomonadota</taxon>
        <taxon>Betaproteobacteria</taxon>
        <taxon>Burkholderiales</taxon>
        <taxon>Burkholderiaceae</taxon>
        <taxon>Cupriavidus</taxon>
    </lineage>
</organism>
<keyword evidence="2" id="KW-1185">Reference proteome</keyword>
<reference evidence="2" key="1">
    <citation type="submission" date="2018-06" db="EMBL/GenBank/DDBJ databases">
        <authorList>
            <person name="Feng T."/>
            <person name="Jeon C.O."/>
        </authorList>
    </citation>
    <scope>NUCLEOTIDE SEQUENCE [LARGE SCALE GENOMIC DNA]</scope>
    <source>
        <strain evidence="2">S23</strain>
    </source>
</reference>
<evidence type="ECO:0000313" key="1">
    <source>
        <dbReference type="EMBL" id="RDK05551.1"/>
    </source>
</evidence>
<proteinExistence type="predicted"/>
<accession>A0A370NIX5</accession>